<feature type="domain" description="RelA/SpoT" evidence="1">
    <location>
        <begin position="61"/>
        <end position="216"/>
    </location>
</feature>
<dbReference type="SMART" id="SM00954">
    <property type="entry name" value="RelA_SpoT"/>
    <property type="match status" value="1"/>
</dbReference>
<gene>
    <name evidence="2" type="ORF">YHS_03070</name>
</gene>
<name>A0AAD0ACT1_FAUOS</name>
<evidence type="ECO:0000259" key="1">
    <source>
        <dbReference type="SMART" id="SM00954"/>
    </source>
</evidence>
<dbReference type="PANTHER" id="PTHR41773:SF1">
    <property type="entry name" value="RELA_SPOT DOMAIN-CONTAINING PROTEIN"/>
    <property type="match status" value="1"/>
</dbReference>
<dbReference type="InterPro" id="IPR007685">
    <property type="entry name" value="RelA_SpoT"/>
</dbReference>
<dbReference type="PANTHER" id="PTHR41773">
    <property type="entry name" value="GTP PYROPHOSPHATASE-RELATED"/>
    <property type="match status" value="1"/>
</dbReference>
<organism evidence="2">
    <name type="scientific">Faucicola osloensis</name>
    <name type="common">Moraxella osloensis</name>
    <dbReference type="NCBI Taxonomy" id="34062"/>
    <lineage>
        <taxon>Bacteria</taxon>
        <taxon>Pseudomonadati</taxon>
        <taxon>Pseudomonadota</taxon>
        <taxon>Gammaproteobacteria</taxon>
        <taxon>Moraxellales</taxon>
        <taxon>Moraxellaceae</taxon>
        <taxon>Faucicola</taxon>
    </lineage>
</organism>
<proteinExistence type="predicted"/>
<dbReference type="GO" id="GO:0015969">
    <property type="term" value="P:guanosine tetraphosphate metabolic process"/>
    <property type="evidence" value="ECO:0007669"/>
    <property type="project" value="InterPro"/>
</dbReference>
<dbReference type="AlphaFoldDB" id="A0AAD0ACT1"/>
<protein>
    <recommendedName>
        <fullName evidence="1">RelA/SpoT domain-containing protein</fullName>
    </recommendedName>
</protein>
<dbReference type="Pfam" id="PF04607">
    <property type="entry name" value="RelA_SpoT"/>
    <property type="match status" value="1"/>
</dbReference>
<evidence type="ECO:0000313" key="2">
    <source>
        <dbReference type="EMBL" id="ATQ82889.1"/>
    </source>
</evidence>
<reference evidence="2" key="1">
    <citation type="submission" date="2017-11" db="EMBL/GenBank/DDBJ databases">
        <title>Complete Genome Sequence from Moraxella oslensis YHS isolated from human skin.</title>
        <authorList>
            <person name="Lee K."/>
            <person name="Lim J.Y."/>
            <person name="Hwang I."/>
        </authorList>
    </citation>
    <scope>NUCLEOTIDE SEQUENCE</scope>
    <source>
        <strain evidence="2">YHS</strain>
    </source>
</reference>
<dbReference type="CDD" id="cd05399">
    <property type="entry name" value="NT_Rel-Spo_like"/>
    <property type="match status" value="1"/>
</dbReference>
<accession>A0AAD0ACT1</accession>
<dbReference type="Gene3D" id="3.30.460.10">
    <property type="entry name" value="Beta Polymerase, domain 2"/>
    <property type="match status" value="1"/>
</dbReference>
<sequence length="419" mass="48868">MNNQNNYNIASEQEFIDAKMDKNVLNEIIDNYSLLLPRLKKTAAFYNDLLQDHPDINATKYRVKTPYSLGRKIIRKRVEANKDGKQSKYLNITIENYKSIVTDLIGIRVIYLFKHHWKAVNEHVLNTFNIDNDEDIVVYHGKCDDVNFYLKDMFDYRSKQYQYKHDSSKEPEYRSTHYLAFDSHNNIHFEIQTRTIFDDCWSEIDHTLRYPNNINNTLLANAMNELNEMVDNCQDRSTQAFELKGNYEDGRFGNYETHNVQESSINTELVNPIEHVGIDQLDTLKANKLQHDFFLAKRYLDMLPANDYQKLLASQVTSIGSNIAQQSNFNYSILETARKAFEQSPSYHRTVALQGGLDKIAKLYEENPHYAKSFAMQKALQQAEQFAKECQQSHIFKENLASQLGLLQFDSSNGVMKKK</sequence>
<dbReference type="InterPro" id="IPR043519">
    <property type="entry name" value="NT_sf"/>
</dbReference>
<dbReference type="EMBL" id="CP024176">
    <property type="protein sequence ID" value="ATQ82889.1"/>
    <property type="molecule type" value="Genomic_DNA"/>
</dbReference>
<dbReference type="SUPFAM" id="SSF81301">
    <property type="entry name" value="Nucleotidyltransferase"/>
    <property type="match status" value="1"/>
</dbReference>